<sequence length="161" mass="18055">MAGAHVGLELDNGPAKDAIRQALAELAQPQRLLRDIGEHQVNSTRDNFRYERSPSGQPWPALSPRYLAVKEPNPGKILQRSGNLARQIQYQVQGNDLFWGTDRIYGATHQFGARRGQFGQTRRGGPIPWGDIAAREFLGVSDADADEIIELVRDHLRRQFS</sequence>
<proteinExistence type="predicted"/>
<reference evidence="1 2" key="1">
    <citation type="submission" date="2017-03" db="EMBL/GenBank/DDBJ databases">
        <title>Complete genome sequence of the novel DNRA strain Pseudomonas sp. S-6-2 isolated from Chinese polluted river sediment. Journal of Biotechnology.</title>
        <authorList>
            <person name="Li J."/>
            <person name="Xiang F."/>
            <person name="Wang L."/>
            <person name="Xi L."/>
            <person name="Liu J."/>
        </authorList>
    </citation>
    <scope>NUCLEOTIDE SEQUENCE [LARGE SCALE GENOMIC DNA]</scope>
    <source>
        <strain evidence="1 2">S-6-2</strain>
    </source>
</reference>
<gene>
    <name evidence="1" type="ORF">BVH74_12700</name>
</gene>
<dbReference type="EMBL" id="CP020100">
    <property type="protein sequence ID" value="AQZ95556.1"/>
    <property type="molecule type" value="Genomic_DNA"/>
</dbReference>
<evidence type="ECO:0000313" key="1">
    <source>
        <dbReference type="EMBL" id="AQZ95556.1"/>
    </source>
</evidence>
<dbReference type="Proteomes" id="UP000243488">
    <property type="component" value="Chromosome"/>
</dbReference>
<keyword evidence="2" id="KW-1185">Reference proteome</keyword>
<protein>
    <submittedName>
        <fullName evidence="1">Phage virion morphogenesis protein</fullName>
    </submittedName>
</protein>
<dbReference type="KEGG" id="ppha:BVH74_12700"/>
<dbReference type="RefSeq" id="WP_080050424.1">
    <property type="nucleotide sequence ID" value="NZ_CP020100.1"/>
</dbReference>
<dbReference type="STRING" id="1931241.BVH74_12700"/>
<dbReference type="AlphaFoldDB" id="A0A1V0B6J7"/>
<evidence type="ECO:0000313" key="2">
    <source>
        <dbReference type="Proteomes" id="UP000243488"/>
    </source>
</evidence>
<organism evidence="1 2">
    <name type="scientific">Halopseudomonas phragmitis</name>
    <dbReference type="NCBI Taxonomy" id="1931241"/>
    <lineage>
        <taxon>Bacteria</taxon>
        <taxon>Pseudomonadati</taxon>
        <taxon>Pseudomonadota</taxon>
        <taxon>Gammaproteobacteria</taxon>
        <taxon>Pseudomonadales</taxon>
        <taxon>Pseudomonadaceae</taxon>
        <taxon>Halopseudomonas</taxon>
    </lineage>
</organism>
<dbReference type="NCBIfam" id="TIGR01635">
    <property type="entry name" value="tail_comp_S"/>
    <property type="match status" value="1"/>
</dbReference>
<dbReference type="InterPro" id="IPR006522">
    <property type="entry name" value="Phage_virion_morphogenesis"/>
</dbReference>
<name>A0A1V0B6J7_9GAMM</name>
<accession>A0A1V0B6J7</accession>
<dbReference type="Pfam" id="PF05069">
    <property type="entry name" value="Phage_tail_S"/>
    <property type="match status" value="1"/>
</dbReference>